<accession>A0ACB7ZJ87</accession>
<reference evidence="1 2" key="1">
    <citation type="journal article" date="2021" name="Hortic Res">
        <title>High-quality reference genome and annotation aids understanding of berry development for evergreen blueberry (Vaccinium darrowii).</title>
        <authorList>
            <person name="Yu J."/>
            <person name="Hulse-Kemp A.M."/>
            <person name="Babiker E."/>
            <person name="Staton M."/>
        </authorList>
    </citation>
    <scope>NUCLEOTIDE SEQUENCE [LARGE SCALE GENOMIC DNA]</scope>
    <source>
        <strain evidence="2">cv. NJ 8807/NJ 8810</strain>
        <tissue evidence="1">Young leaf</tissue>
    </source>
</reference>
<comment type="caution">
    <text evidence="1">The sequence shown here is derived from an EMBL/GenBank/DDBJ whole genome shotgun (WGS) entry which is preliminary data.</text>
</comment>
<dbReference type="Proteomes" id="UP000828048">
    <property type="component" value="Chromosome 9"/>
</dbReference>
<keyword evidence="2" id="KW-1185">Reference proteome</keyword>
<name>A0ACB7ZJ87_9ERIC</name>
<protein>
    <submittedName>
        <fullName evidence="1">Uncharacterized protein</fullName>
    </submittedName>
</protein>
<dbReference type="EMBL" id="CM037159">
    <property type="protein sequence ID" value="KAH7865574.1"/>
    <property type="molecule type" value="Genomic_DNA"/>
</dbReference>
<organism evidence="1 2">
    <name type="scientific">Vaccinium darrowii</name>
    <dbReference type="NCBI Taxonomy" id="229202"/>
    <lineage>
        <taxon>Eukaryota</taxon>
        <taxon>Viridiplantae</taxon>
        <taxon>Streptophyta</taxon>
        <taxon>Embryophyta</taxon>
        <taxon>Tracheophyta</taxon>
        <taxon>Spermatophyta</taxon>
        <taxon>Magnoliopsida</taxon>
        <taxon>eudicotyledons</taxon>
        <taxon>Gunneridae</taxon>
        <taxon>Pentapetalae</taxon>
        <taxon>asterids</taxon>
        <taxon>Ericales</taxon>
        <taxon>Ericaceae</taxon>
        <taxon>Vaccinioideae</taxon>
        <taxon>Vaccinieae</taxon>
        <taxon>Vaccinium</taxon>
    </lineage>
</organism>
<sequence length="421" mass="46788">MESKTMKYRGNPGDHQEILVTFRSLDSSNIGFFTDDDDDHNFDEEEEETSYIEIAFDEPHALSIPLPPQIYNPKRDQGGGGEKAKAKQKEKSTTGDHPDNQELEFQASLYPSVSEYPGFPSSSSPTLSFSTNTNNTTTASTSSNCSPAGAAAYWYAINSRESSPAGHSNLSPIPRVKTTSNLKTKMQFPVFHHLLNALLSAFKPSSSLKIPKESGRPDDYEDEDDDNKKTALNTTGSWELERSRKTSLTTAVNHGGATAKLLITFKLVTIQSVVTQFLKSQQVVVSPGGKNTSQQNKSGPNKLRSIKNYQRRLMKPFDRWTSGKPRNWQEDQSNFNTSSISSMDKYSLDAIRGMLESLKVMKIRHKKVKQMSKSCLKSIKSSPLQGGEVLVPIEARKFYTRDNSVQAAIAHCKSSFGQVQH</sequence>
<evidence type="ECO:0000313" key="1">
    <source>
        <dbReference type="EMBL" id="KAH7865574.1"/>
    </source>
</evidence>
<evidence type="ECO:0000313" key="2">
    <source>
        <dbReference type="Proteomes" id="UP000828048"/>
    </source>
</evidence>
<proteinExistence type="predicted"/>
<gene>
    <name evidence="1" type="ORF">Vadar_008478</name>
</gene>